<keyword evidence="3 6" id="KW-0812">Transmembrane</keyword>
<keyword evidence="4 6" id="KW-1133">Transmembrane helix</keyword>
<dbReference type="OrthoDB" id="440424at2759"/>
<evidence type="ECO:0000256" key="4">
    <source>
        <dbReference type="ARBA" id="ARBA00022989"/>
    </source>
</evidence>
<dbReference type="Gene3D" id="6.10.110.10">
    <property type="match status" value="1"/>
</dbReference>
<keyword evidence="5 6" id="KW-0472">Membrane</keyword>
<proteinExistence type="inferred from homology"/>
<feature type="transmembrane region" description="Helical" evidence="6">
    <location>
        <begin position="5"/>
        <end position="25"/>
    </location>
</feature>
<dbReference type="Proteomes" id="UP000249056">
    <property type="component" value="Unassembled WGS sequence"/>
</dbReference>
<name>A0A395IW48_9HELO</name>
<dbReference type="InterPro" id="IPR038213">
    <property type="entry name" value="IFI6/IFI27-like_sf"/>
</dbReference>
<comment type="caution">
    <text evidence="7">The sequence shown here is derived from an EMBL/GenBank/DDBJ whole genome shotgun (WGS) entry which is preliminary data.</text>
</comment>
<sequence length="92" mass="9835">MYSLILILIITTIIYPDIITLPLLFHLGFALTGPTAFSLASLIQAMIGNVTAGSLFAILQSAGEVKEDVKFWQGAVAEDSGGRYNTGFLALE</sequence>
<evidence type="ECO:0000256" key="6">
    <source>
        <dbReference type="SAM" id="Phobius"/>
    </source>
</evidence>
<keyword evidence="8" id="KW-1185">Reference proteome</keyword>
<evidence type="ECO:0000256" key="3">
    <source>
        <dbReference type="ARBA" id="ARBA00022692"/>
    </source>
</evidence>
<evidence type="ECO:0000256" key="5">
    <source>
        <dbReference type="ARBA" id="ARBA00023136"/>
    </source>
</evidence>
<feature type="transmembrane region" description="Helical" evidence="6">
    <location>
        <begin position="37"/>
        <end position="59"/>
    </location>
</feature>
<dbReference type="EMBL" id="QKRW01000016">
    <property type="protein sequence ID" value="RAL63928.1"/>
    <property type="molecule type" value="Genomic_DNA"/>
</dbReference>
<protein>
    <submittedName>
        <fullName evidence="7">Uncharacterized protein</fullName>
    </submittedName>
</protein>
<organism evidence="7 8">
    <name type="scientific">Monilinia fructigena</name>
    <dbReference type="NCBI Taxonomy" id="38457"/>
    <lineage>
        <taxon>Eukaryota</taxon>
        <taxon>Fungi</taxon>
        <taxon>Dikarya</taxon>
        <taxon>Ascomycota</taxon>
        <taxon>Pezizomycotina</taxon>
        <taxon>Leotiomycetes</taxon>
        <taxon>Helotiales</taxon>
        <taxon>Sclerotiniaceae</taxon>
        <taxon>Monilinia</taxon>
    </lineage>
</organism>
<accession>A0A395IW48</accession>
<dbReference type="Pfam" id="PF06140">
    <property type="entry name" value="Ifi-6-16"/>
    <property type="match status" value="1"/>
</dbReference>
<dbReference type="InterPro" id="IPR009311">
    <property type="entry name" value="IFI6/IFI27-like"/>
</dbReference>
<reference evidence="7 8" key="1">
    <citation type="submission" date="2018-06" db="EMBL/GenBank/DDBJ databases">
        <title>Genome Sequence of the Brown Rot Fungal Pathogen Monilinia fructigena.</title>
        <authorList>
            <person name="Landi L."/>
            <person name="De Miccolis Angelini R.M."/>
            <person name="Pollastro S."/>
            <person name="Abate D."/>
            <person name="Faretra F."/>
            <person name="Romanazzi G."/>
        </authorList>
    </citation>
    <scope>NUCLEOTIDE SEQUENCE [LARGE SCALE GENOMIC DNA]</scope>
    <source>
        <strain evidence="7 8">Mfrg269</strain>
    </source>
</reference>
<comment type="similarity">
    <text evidence="2">Belongs to the IFI6/IFI27 family.</text>
</comment>
<dbReference type="AlphaFoldDB" id="A0A395IW48"/>
<evidence type="ECO:0000256" key="2">
    <source>
        <dbReference type="ARBA" id="ARBA00007262"/>
    </source>
</evidence>
<evidence type="ECO:0000256" key="1">
    <source>
        <dbReference type="ARBA" id="ARBA00004141"/>
    </source>
</evidence>
<evidence type="ECO:0000313" key="8">
    <source>
        <dbReference type="Proteomes" id="UP000249056"/>
    </source>
</evidence>
<evidence type="ECO:0000313" key="7">
    <source>
        <dbReference type="EMBL" id="RAL63928.1"/>
    </source>
</evidence>
<dbReference type="GO" id="GO:0016020">
    <property type="term" value="C:membrane"/>
    <property type="evidence" value="ECO:0007669"/>
    <property type="project" value="UniProtKB-SubCell"/>
</dbReference>
<comment type="subcellular location">
    <subcellularLocation>
        <location evidence="1">Membrane</location>
        <topology evidence="1">Multi-pass membrane protein</topology>
    </subcellularLocation>
</comment>
<gene>
    <name evidence="7" type="ORF">DID88_003116</name>
</gene>